<feature type="coiled-coil region" evidence="1">
    <location>
        <begin position="339"/>
        <end position="366"/>
    </location>
</feature>
<feature type="region of interest" description="Disordered" evidence="2">
    <location>
        <begin position="1"/>
        <end position="71"/>
    </location>
</feature>
<gene>
    <name evidence="5" type="primary">LOC111022181</name>
</gene>
<reference evidence="5" key="1">
    <citation type="submission" date="2025-08" db="UniProtKB">
        <authorList>
            <consortium name="RefSeq"/>
        </authorList>
    </citation>
    <scope>IDENTIFICATION</scope>
    <source>
        <strain evidence="5">OHB3-1</strain>
    </source>
</reference>
<dbReference type="FunFam" id="2.60.200.20:FF:000053">
    <property type="entry name" value="Os06g0275900 protein"/>
    <property type="match status" value="1"/>
</dbReference>
<protein>
    <submittedName>
        <fullName evidence="5">Kanadaptin</fullName>
    </submittedName>
</protein>
<feature type="compositionally biased region" description="Pro residues" evidence="2">
    <location>
        <begin position="1"/>
        <end position="12"/>
    </location>
</feature>
<sequence>MTTAMGPPPPRNPSSSSPMDSDAGTLDGDSTSSSTATMASMGPPPPKIPTPPDSEPPAQTTTQDDGDESLVNSINFDASEPVEKVSNVSVSEKAVELLASKQSQSLAVPYTIPSWSGAPSHRFFLEVLKDGCIIDQFDVYEKGAYMFGRVDLCDFVLEHPTISRFHAVLQFRSDGYAYLYDLGSTHGTFINKNQVKKRIFVDLHVGDVIRFGHSSRLYIFQGPNHLMLPEADLTMVKKAKIREDSLDREASLRRARQEASLADGISWGMGEDAVEEAEDEVEEVTWQTYKGQLTEKQQKTREKVLKRTEKIAHMRKEIDAIRAKDIAQGGLTQGQQTQIARNEQRITQILEELENLEETLNDSIRESLGARSGIRSRGKKQGVEDDEELLSDDDDFYDRTKKASNKKAGENQSVETADSLLDKRDAIMKEMEEKRGLLLIEEKKMESPTDLETGNDALDAYMSGLSSQLVLDKTTKLQNELSSLQPELDRILYLLKIADPSGEAAKKRDSATAKKSDTKLEEAKPEKLKAPPSVNGKPRKEPIKDSGSEERLVDAKQEVKTTQESVETDQAVTEKIVDDTKDKKTTSYTVVKPQWLGAIEEMKSEDVQKDAAPLDIQNESDDFVDYKNRKEVLGSSVDQPARVDSVIENAAPGLILRKRKQEEKSDGHLDALQQSTSSSEAERAELKAEDAVALLLKHKRGYHGSDEEERHESKRSTGRNRSKKDEKKSKRVLGPEKPSFLDTKADYESWIPPEGQSGDGRTALNERYGY</sequence>
<evidence type="ECO:0000313" key="4">
    <source>
        <dbReference type="Proteomes" id="UP000504603"/>
    </source>
</evidence>
<feature type="compositionally biased region" description="Low complexity" evidence="2">
    <location>
        <begin position="13"/>
        <end position="41"/>
    </location>
</feature>
<evidence type="ECO:0000256" key="1">
    <source>
        <dbReference type="SAM" id="Coils"/>
    </source>
</evidence>
<feature type="domain" description="FHA" evidence="3">
    <location>
        <begin position="145"/>
        <end position="195"/>
    </location>
</feature>
<name>A0A6J1DNA7_MOMCH</name>
<feature type="compositionally biased region" description="Basic and acidic residues" evidence="2">
    <location>
        <begin position="660"/>
        <end position="669"/>
    </location>
</feature>
<dbReference type="InterPro" id="IPR000253">
    <property type="entry name" value="FHA_dom"/>
</dbReference>
<feature type="compositionally biased region" description="Pro residues" evidence="2">
    <location>
        <begin position="42"/>
        <end position="55"/>
    </location>
</feature>
<feature type="compositionally biased region" description="Basic and acidic residues" evidence="2">
    <location>
        <begin position="680"/>
        <end position="690"/>
    </location>
</feature>
<dbReference type="RefSeq" id="XP_022155037.1">
    <property type="nucleotide sequence ID" value="XM_022299345.1"/>
</dbReference>
<dbReference type="GeneID" id="111022181"/>
<evidence type="ECO:0000313" key="5">
    <source>
        <dbReference type="RefSeq" id="XP_022155037.1"/>
    </source>
</evidence>
<organism evidence="4 5">
    <name type="scientific">Momordica charantia</name>
    <name type="common">Bitter gourd</name>
    <name type="synonym">Balsam pear</name>
    <dbReference type="NCBI Taxonomy" id="3673"/>
    <lineage>
        <taxon>Eukaryota</taxon>
        <taxon>Viridiplantae</taxon>
        <taxon>Streptophyta</taxon>
        <taxon>Embryophyta</taxon>
        <taxon>Tracheophyta</taxon>
        <taxon>Spermatophyta</taxon>
        <taxon>Magnoliopsida</taxon>
        <taxon>eudicotyledons</taxon>
        <taxon>Gunneridae</taxon>
        <taxon>Pentapetalae</taxon>
        <taxon>rosids</taxon>
        <taxon>fabids</taxon>
        <taxon>Cucurbitales</taxon>
        <taxon>Cucurbitaceae</taxon>
        <taxon>Momordiceae</taxon>
        <taxon>Momordica</taxon>
    </lineage>
</organism>
<dbReference type="PROSITE" id="PS50006">
    <property type="entry name" value="FHA_DOMAIN"/>
    <property type="match status" value="1"/>
</dbReference>
<keyword evidence="1" id="KW-0175">Coiled coil</keyword>
<proteinExistence type="predicted"/>
<dbReference type="CDD" id="cd22677">
    <property type="entry name" value="FHA_Kanadaptin"/>
    <property type="match status" value="1"/>
</dbReference>
<feature type="region of interest" description="Disordered" evidence="2">
    <location>
        <begin position="641"/>
        <end position="770"/>
    </location>
</feature>
<dbReference type="OrthoDB" id="444265at2759"/>
<dbReference type="Pfam" id="PF00498">
    <property type="entry name" value="FHA"/>
    <property type="match status" value="1"/>
</dbReference>
<dbReference type="InterPro" id="IPR008984">
    <property type="entry name" value="SMAD_FHA_dom_sf"/>
</dbReference>
<feature type="compositionally biased region" description="Basic and acidic residues" evidence="2">
    <location>
        <begin position="538"/>
        <end position="561"/>
    </location>
</feature>
<evidence type="ECO:0000259" key="3">
    <source>
        <dbReference type="PROSITE" id="PS50006"/>
    </source>
</evidence>
<dbReference type="SUPFAM" id="SSF49879">
    <property type="entry name" value="SMAD/FHA domain"/>
    <property type="match status" value="1"/>
</dbReference>
<dbReference type="Gene3D" id="2.60.200.20">
    <property type="match status" value="1"/>
</dbReference>
<feature type="region of interest" description="Disordered" evidence="2">
    <location>
        <begin position="371"/>
        <end position="391"/>
    </location>
</feature>
<feature type="compositionally biased region" description="Basic and acidic residues" evidence="2">
    <location>
        <begin position="504"/>
        <end position="529"/>
    </location>
</feature>
<feature type="region of interest" description="Disordered" evidence="2">
    <location>
        <begin position="503"/>
        <end position="568"/>
    </location>
</feature>
<dbReference type="AlphaFoldDB" id="A0A6J1DNA7"/>
<accession>A0A6J1DNA7</accession>
<dbReference type="InterPro" id="IPR050923">
    <property type="entry name" value="Cell_Proc_Reg/RNA_Proc"/>
</dbReference>
<dbReference type="PANTHER" id="PTHR23308">
    <property type="entry name" value="NUCLEAR INHIBITOR OF PROTEIN PHOSPHATASE-1"/>
    <property type="match status" value="1"/>
</dbReference>
<feature type="compositionally biased region" description="Basic and acidic residues" evidence="2">
    <location>
        <begin position="703"/>
        <end position="715"/>
    </location>
</feature>
<dbReference type="SMART" id="SM00240">
    <property type="entry name" value="FHA"/>
    <property type="match status" value="1"/>
</dbReference>
<dbReference type="Proteomes" id="UP000504603">
    <property type="component" value="Unplaced"/>
</dbReference>
<keyword evidence="4" id="KW-1185">Reference proteome</keyword>
<dbReference type="KEGG" id="mcha:111022181"/>
<evidence type="ECO:0000256" key="2">
    <source>
        <dbReference type="SAM" id="MobiDB-lite"/>
    </source>
</evidence>